<accession>A0A1J5P312</accession>
<name>A0A1J5P312_9ZZZZ</name>
<dbReference type="AlphaFoldDB" id="A0A1J5P312"/>
<protein>
    <submittedName>
        <fullName evidence="3">Putative N-acetylmannosaminyltransferase</fullName>
        <ecNumber evidence="3">2.4.1.187</ecNumber>
    </submittedName>
</protein>
<reference evidence="3" key="1">
    <citation type="submission" date="2016-10" db="EMBL/GenBank/DDBJ databases">
        <title>Sequence of Gallionella enrichment culture.</title>
        <authorList>
            <person name="Poehlein A."/>
            <person name="Muehling M."/>
            <person name="Daniel R."/>
        </authorList>
    </citation>
    <scope>NUCLEOTIDE SEQUENCE</scope>
</reference>
<sequence length="265" mass="28667">MTSGSIDHATAWPEVRFAGLRFTPLSVEQTVAALAARAPTAPFVAFVTPNAEHAFLRRGDALFRDCGDTCWISTNDSRIIGRAALLAGIDLKFAPGAYVVDRLFKEVIGPEDALTIVGATEDVVAKLKAQFGLTNVAHHIPPMGFIHMPQAVKDAVAFVAAHPARFVFIAMGPPQSEKFCQHIITDGRSVGVGLCIGSSINVITGGSDPAPDWMEHSGLVWLYRLVKEPKRLWRRYLVHGMVGLSLGLRDVIAIRLGLRPRPDGV</sequence>
<dbReference type="EMBL" id="MLJW01007309">
    <property type="protein sequence ID" value="OIQ65458.1"/>
    <property type="molecule type" value="Genomic_DNA"/>
</dbReference>
<dbReference type="PANTHER" id="PTHR34136:SF1">
    <property type="entry name" value="UDP-N-ACETYL-D-MANNOSAMINURONIC ACID TRANSFERASE"/>
    <property type="match status" value="1"/>
</dbReference>
<proteinExistence type="predicted"/>
<dbReference type="CDD" id="cd06533">
    <property type="entry name" value="Glyco_transf_WecG_TagA"/>
    <property type="match status" value="1"/>
</dbReference>
<keyword evidence="2 3" id="KW-0808">Transferase</keyword>
<dbReference type="Pfam" id="PF03808">
    <property type="entry name" value="Glyco_tran_WecG"/>
    <property type="match status" value="1"/>
</dbReference>
<keyword evidence="1 3" id="KW-0328">Glycosyltransferase</keyword>
<evidence type="ECO:0000256" key="1">
    <source>
        <dbReference type="ARBA" id="ARBA00022676"/>
    </source>
</evidence>
<evidence type="ECO:0000256" key="2">
    <source>
        <dbReference type="ARBA" id="ARBA00022679"/>
    </source>
</evidence>
<gene>
    <name evidence="3" type="primary">tagA_5</name>
    <name evidence="3" type="ORF">GALL_529820</name>
</gene>
<comment type="caution">
    <text evidence="3">The sequence shown here is derived from an EMBL/GenBank/DDBJ whole genome shotgun (WGS) entry which is preliminary data.</text>
</comment>
<dbReference type="InterPro" id="IPR004629">
    <property type="entry name" value="WecG_TagA_CpsF"/>
</dbReference>
<organism evidence="3">
    <name type="scientific">mine drainage metagenome</name>
    <dbReference type="NCBI Taxonomy" id="410659"/>
    <lineage>
        <taxon>unclassified sequences</taxon>
        <taxon>metagenomes</taxon>
        <taxon>ecological metagenomes</taxon>
    </lineage>
</organism>
<dbReference type="EC" id="2.4.1.187" evidence="3"/>
<dbReference type="NCBIfam" id="TIGR00696">
    <property type="entry name" value="wecG_tagA_cpsF"/>
    <property type="match status" value="1"/>
</dbReference>
<dbReference type="PANTHER" id="PTHR34136">
    <property type="match status" value="1"/>
</dbReference>
<dbReference type="GO" id="GO:0047244">
    <property type="term" value="F:N-acetylglucosaminyldiphosphoundecaprenol N-acetyl-beta-D-mannosaminyltransferase activity"/>
    <property type="evidence" value="ECO:0007669"/>
    <property type="project" value="UniProtKB-EC"/>
</dbReference>
<evidence type="ECO:0000313" key="3">
    <source>
        <dbReference type="EMBL" id="OIQ65458.1"/>
    </source>
</evidence>